<accession>A0A9P4S8R3</accession>
<feature type="domain" description="GH64" evidence="2">
    <location>
        <begin position="67"/>
        <end position="433"/>
    </location>
</feature>
<dbReference type="OrthoDB" id="10058186at2759"/>
<dbReference type="InterPro" id="IPR042517">
    <property type="entry name" value="Glyco_hydro_64_N_2"/>
</dbReference>
<dbReference type="Pfam" id="PF16483">
    <property type="entry name" value="Glyco_hydro_64"/>
    <property type="match status" value="1"/>
</dbReference>
<feature type="signal peptide" evidence="1">
    <location>
        <begin position="1"/>
        <end position="16"/>
    </location>
</feature>
<keyword evidence="1" id="KW-0732">Signal</keyword>
<evidence type="ECO:0000313" key="3">
    <source>
        <dbReference type="EMBL" id="KAF2837979.1"/>
    </source>
</evidence>
<reference evidence="3" key="1">
    <citation type="journal article" date="2020" name="Stud. Mycol.">
        <title>101 Dothideomycetes genomes: a test case for predicting lifestyles and emergence of pathogens.</title>
        <authorList>
            <person name="Haridas S."/>
            <person name="Albert R."/>
            <person name="Binder M."/>
            <person name="Bloem J."/>
            <person name="Labutti K."/>
            <person name="Salamov A."/>
            <person name="Andreopoulos B."/>
            <person name="Baker S."/>
            <person name="Barry K."/>
            <person name="Bills G."/>
            <person name="Bluhm B."/>
            <person name="Cannon C."/>
            <person name="Castanera R."/>
            <person name="Culley D."/>
            <person name="Daum C."/>
            <person name="Ezra D."/>
            <person name="Gonzalez J."/>
            <person name="Henrissat B."/>
            <person name="Kuo A."/>
            <person name="Liang C."/>
            <person name="Lipzen A."/>
            <person name="Lutzoni F."/>
            <person name="Magnuson J."/>
            <person name="Mondo S."/>
            <person name="Nolan M."/>
            <person name="Ohm R."/>
            <person name="Pangilinan J."/>
            <person name="Park H.-J."/>
            <person name="Ramirez L."/>
            <person name="Alfaro M."/>
            <person name="Sun H."/>
            <person name="Tritt A."/>
            <person name="Yoshinaga Y."/>
            <person name="Zwiers L.-H."/>
            <person name="Turgeon B."/>
            <person name="Goodwin S."/>
            <person name="Spatafora J."/>
            <person name="Crous P."/>
            <person name="Grigoriev I."/>
        </authorList>
    </citation>
    <scope>NUCLEOTIDE SEQUENCE</scope>
    <source>
        <strain evidence="3">CBS 101060</strain>
    </source>
</reference>
<dbReference type="PANTHER" id="PTHR38165:SF1">
    <property type="entry name" value="GLUCANASE B"/>
    <property type="match status" value="1"/>
</dbReference>
<protein>
    <submittedName>
        <fullName evidence="3">Glycoside hydrolase family 64 protein</fullName>
    </submittedName>
</protein>
<dbReference type="PANTHER" id="PTHR38165">
    <property type="match status" value="1"/>
</dbReference>
<keyword evidence="3" id="KW-0378">Hydrolase</keyword>
<dbReference type="PROSITE" id="PS52006">
    <property type="entry name" value="GH64"/>
    <property type="match status" value="1"/>
</dbReference>
<comment type="caution">
    <text evidence="3">The sequence shown here is derived from an EMBL/GenBank/DDBJ whole genome shotgun (WGS) entry which is preliminary data.</text>
</comment>
<dbReference type="GO" id="GO:0016787">
    <property type="term" value="F:hydrolase activity"/>
    <property type="evidence" value="ECO:0007669"/>
    <property type="project" value="UniProtKB-KW"/>
</dbReference>
<keyword evidence="4" id="KW-1185">Reference proteome</keyword>
<dbReference type="EMBL" id="MU006098">
    <property type="protein sequence ID" value="KAF2837979.1"/>
    <property type="molecule type" value="Genomic_DNA"/>
</dbReference>
<dbReference type="AlphaFoldDB" id="A0A9P4S8R3"/>
<evidence type="ECO:0000313" key="4">
    <source>
        <dbReference type="Proteomes" id="UP000799429"/>
    </source>
</evidence>
<name>A0A9P4S8R3_9PEZI</name>
<dbReference type="Proteomes" id="UP000799429">
    <property type="component" value="Unassembled WGS sequence"/>
</dbReference>
<dbReference type="Gene3D" id="2.60.110.10">
    <property type="entry name" value="Thaumatin"/>
    <property type="match status" value="1"/>
</dbReference>
<dbReference type="InterPro" id="IPR037398">
    <property type="entry name" value="Glyco_hydro_64_fam"/>
</dbReference>
<organism evidence="3 4">
    <name type="scientific">Patellaria atrata CBS 101060</name>
    <dbReference type="NCBI Taxonomy" id="1346257"/>
    <lineage>
        <taxon>Eukaryota</taxon>
        <taxon>Fungi</taxon>
        <taxon>Dikarya</taxon>
        <taxon>Ascomycota</taxon>
        <taxon>Pezizomycotina</taxon>
        <taxon>Dothideomycetes</taxon>
        <taxon>Dothideomycetes incertae sedis</taxon>
        <taxon>Patellariales</taxon>
        <taxon>Patellariaceae</taxon>
        <taxon>Patellaria</taxon>
    </lineage>
</organism>
<feature type="chain" id="PRO_5040141101" evidence="1">
    <location>
        <begin position="17"/>
        <end position="443"/>
    </location>
</feature>
<dbReference type="InterPro" id="IPR032477">
    <property type="entry name" value="Glyco_hydro_64"/>
</dbReference>
<gene>
    <name evidence="3" type="ORF">M501DRAFT_1017732</name>
</gene>
<dbReference type="CDD" id="cd09220">
    <property type="entry name" value="GH64-GluB-like"/>
    <property type="match status" value="1"/>
</dbReference>
<dbReference type="Gene3D" id="3.30.920.50">
    <property type="entry name" value="Beta-1,3-glucanase, C-terminal domain"/>
    <property type="match status" value="1"/>
</dbReference>
<dbReference type="InterPro" id="IPR037176">
    <property type="entry name" value="Osmotin/thaumatin-like_sf"/>
</dbReference>
<sequence>MRSLLFLAALVGSVIARPLVIRADPEWTPVQPGGIDDIVITEENTLNGTFVNGTSHGINNPPKAARGAQLPLSFVNNFSGGAVKAYVTGLDVSGRVVFLSRNGNWIYPSARGSQVPIPVAEDVSIPLTGRGGTLNINLPDYISSSRIWFAEGDLKFFMVSSSWGETLVTPSHVNPQDPSAGVNWGFVELTNIAQGGLWANISYVDFVGLVLGMKLRVRDGSIQDVPGLAANSLRSICNDLSAQSNIDGRPWRKMCFANSNGVPIRALAPSNYHDIDPHGFDGYWQGYVDQVWNKCQYEALTINTQAAAGHVECRTSGDMLYCNGDNRGYSKPQPIDIWGCNAGPFAIAGGDNDVHRAVVPRLCAAFVRSTLLVEGGNVQPGLRSERYYTQSPTNHYSRIVHNYLTGGRGYAFPYDDVNPDGENAAGLVASPNPDRLTIYVGGP</sequence>
<proteinExistence type="predicted"/>
<evidence type="ECO:0000259" key="2">
    <source>
        <dbReference type="PROSITE" id="PS52006"/>
    </source>
</evidence>
<evidence type="ECO:0000256" key="1">
    <source>
        <dbReference type="SAM" id="SignalP"/>
    </source>
</evidence>